<dbReference type="GO" id="GO:0008808">
    <property type="term" value="F:cardiolipin synthase activity"/>
    <property type="evidence" value="ECO:0007669"/>
    <property type="project" value="TreeGrafter"/>
</dbReference>
<proteinExistence type="predicted"/>
<evidence type="ECO:0000313" key="3">
    <source>
        <dbReference type="Proteomes" id="UP000198749"/>
    </source>
</evidence>
<dbReference type="GO" id="GO:0016020">
    <property type="term" value="C:membrane"/>
    <property type="evidence" value="ECO:0007669"/>
    <property type="project" value="TreeGrafter"/>
</dbReference>
<dbReference type="OrthoDB" id="9762009at2"/>
<dbReference type="PANTHER" id="PTHR21248:SF23">
    <property type="entry name" value="CARDIOLIPIN SYNTHASE B"/>
    <property type="match status" value="1"/>
</dbReference>
<dbReference type="CDD" id="cd09110">
    <property type="entry name" value="PLDc_CLS_1"/>
    <property type="match status" value="1"/>
</dbReference>
<dbReference type="Pfam" id="PF13091">
    <property type="entry name" value="PLDc_2"/>
    <property type="match status" value="2"/>
</dbReference>
<dbReference type="CDD" id="cd09159">
    <property type="entry name" value="PLDc_ybhO_like_2"/>
    <property type="match status" value="1"/>
</dbReference>
<dbReference type="EMBL" id="FOGB01000004">
    <property type="protein sequence ID" value="SEQ53996.1"/>
    <property type="molecule type" value="Genomic_DNA"/>
</dbReference>
<accession>A0A1H9GV49</accession>
<dbReference type="GO" id="GO:0032049">
    <property type="term" value="P:cardiolipin biosynthetic process"/>
    <property type="evidence" value="ECO:0007669"/>
    <property type="project" value="UniProtKB-ARBA"/>
</dbReference>
<dbReference type="Gene3D" id="3.30.870.10">
    <property type="entry name" value="Endonuclease Chain A"/>
    <property type="match status" value="2"/>
</dbReference>
<keyword evidence="3" id="KW-1185">Reference proteome</keyword>
<dbReference type="RefSeq" id="WP_091357100.1">
    <property type="nucleotide sequence ID" value="NZ_AP025284.1"/>
</dbReference>
<organism evidence="2 3">
    <name type="scientific">Amphritea atlantica</name>
    <dbReference type="NCBI Taxonomy" id="355243"/>
    <lineage>
        <taxon>Bacteria</taxon>
        <taxon>Pseudomonadati</taxon>
        <taxon>Pseudomonadota</taxon>
        <taxon>Gammaproteobacteria</taxon>
        <taxon>Oceanospirillales</taxon>
        <taxon>Oceanospirillaceae</taxon>
        <taxon>Amphritea</taxon>
    </lineage>
</organism>
<name>A0A1H9GV49_9GAMM</name>
<gene>
    <name evidence="2" type="ORF">SAMN03080615_01913</name>
</gene>
<evidence type="ECO:0000259" key="1">
    <source>
        <dbReference type="PROSITE" id="PS50035"/>
    </source>
</evidence>
<dbReference type="SUPFAM" id="SSF56024">
    <property type="entry name" value="Phospholipase D/nuclease"/>
    <property type="match status" value="2"/>
</dbReference>
<sequence length="374" mass="42888">MTGRYRWSGGNQVELLVEGAQFIPRMLQVIEEARYSLLLEFYMVSSGEVADRFISALINAARRGVKVCWLIDDFGGRKFSLQDSARLEQAGVQVRRYNPISLFKMAANLARDHRKLLIADQQTGFIGGTGISDEYLRAEPVSGTLAWHDIMLQVQGVVVADMVQLFAKQWLKSGGVMPPIRLPGTARAGEALARVTQVEGLKIQQIKRSFVHHMNRAEERVWLATAYFLPAFSVRRSLRRAARRGVDVRLIVAGPDTDHPWVYHASKRYYRRLLQSGVRIFEYQPSFLHAKLGLCDNWVSAGSCNLDHWNLRWNLEANLEVVEPKLTQAVEQLLISDMSRSHEVLYAQWSRRPWYQKFREACWSLICQTLLKIR</sequence>
<dbReference type="InterPro" id="IPR001736">
    <property type="entry name" value="PLipase_D/transphosphatidylase"/>
</dbReference>
<dbReference type="InterPro" id="IPR025202">
    <property type="entry name" value="PLD-like_dom"/>
</dbReference>
<dbReference type="PROSITE" id="PS50035">
    <property type="entry name" value="PLD"/>
    <property type="match status" value="1"/>
</dbReference>
<dbReference type="Proteomes" id="UP000198749">
    <property type="component" value="Unassembled WGS sequence"/>
</dbReference>
<feature type="domain" description="PLD phosphodiesterase" evidence="1">
    <location>
        <begin position="108"/>
        <end position="135"/>
    </location>
</feature>
<reference evidence="3" key="1">
    <citation type="submission" date="2016-10" db="EMBL/GenBank/DDBJ databases">
        <authorList>
            <person name="Varghese N."/>
            <person name="Submissions S."/>
        </authorList>
    </citation>
    <scope>NUCLEOTIDE SEQUENCE [LARGE SCALE GENOMIC DNA]</scope>
    <source>
        <strain evidence="3">DSM 18887</strain>
    </source>
</reference>
<protein>
    <submittedName>
        <fullName evidence="2">Phosphatidylserine/phosphatidylglycerophosphate/cardiolipin synthase</fullName>
    </submittedName>
</protein>
<dbReference type="PANTHER" id="PTHR21248">
    <property type="entry name" value="CARDIOLIPIN SYNTHASE"/>
    <property type="match status" value="1"/>
</dbReference>
<dbReference type="AlphaFoldDB" id="A0A1H9GV49"/>
<evidence type="ECO:0000313" key="2">
    <source>
        <dbReference type="EMBL" id="SEQ53996.1"/>
    </source>
</evidence>
<dbReference type="STRING" id="355243.SAMN03080615_01913"/>